<evidence type="ECO:0000313" key="1">
    <source>
        <dbReference type="EMBL" id="GBN70366.1"/>
    </source>
</evidence>
<accession>A0A4Y2R4J7</accession>
<dbReference type="EMBL" id="BGPR01015722">
    <property type="protein sequence ID" value="GBN70366.1"/>
    <property type="molecule type" value="Genomic_DNA"/>
</dbReference>
<feature type="non-terminal residue" evidence="1">
    <location>
        <position position="56"/>
    </location>
</feature>
<dbReference type="AlphaFoldDB" id="A0A4Y2R4J7"/>
<protein>
    <submittedName>
        <fullName evidence="1">Uncharacterized protein</fullName>
    </submittedName>
</protein>
<keyword evidence="2" id="KW-1185">Reference proteome</keyword>
<evidence type="ECO:0000313" key="2">
    <source>
        <dbReference type="Proteomes" id="UP000499080"/>
    </source>
</evidence>
<proteinExistence type="predicted"/>
<gene>
    <name evidence="1" type="ORF">AVEN_239894_1</name>
</gene>
<sequence length="56" mass="6485">MDERFGPVTWIPRSPYLSPLGFFWGALKAIMYKSSIFWYGSSDTNCHSCCYDPRKA</sequence>
<dbReference type="Proteomes" id="UP000499080">
    <property type="component" value="Unassembled WGS sequence"/>
</dbReference>
<name>A0A4Y2R4J7_ARAVE</name>
<organism evidence="1 2">
    <name type="scientific">Araneus ventricosus</name>
    <name type="common">Orbweaver spider</name>
    <name type="synonym">Epeira ventricosa</name>
    <dbReference type="NCBI Taxonomy" id="182803"/>
    <lineage>
        <taxon>Eukaryota</taxon>
        <taxon>Metazoa</taxon>
        <taxon>Ecdysozoa</taxon>
        <taxon>Arthropoda</taxon>
        <taxon>Chelicerata</taxon>
        <taxon>Arachnida</taxon>
        <taxon>Araneae</taxon>
        <taxon>Araneomorphae</taxon>
        <taxon>Entelegynae</taxon>
        <taxon>Araneoidea</taxon>
        <taxon>Araneidae</taxon>
        <taxon>Araneus</taxon>
    </lineage>
</organism>
<comment type="caution">
    <text evidence="1">The sequence shown here is derived from an EMBL/GenBank/DDBJ whole genome shotgun (WGS) entry which is preliminary data.</text>
</comment>
<reference evidence="1 2" key="1">
    <citation type="journal article" date="2019" name="Sci. Rep.">
        <title>Orb-weaving spider Araneus ventricosus genome elucidates the spidroin gene catalogue.</title>
        <authorList>
            <person name="Kono N."/>
            <person name="Nakamura H."/>
            <person name="Ohtoshi R."/>
            <person name="Moran D.A.P."/>
            <person name="Shinohara A."/>
            <person name="Yoshida Y."/>
            <person name="Fujiwara M."/>
            <person name="Mori M."/>
            <person name="Tomita M."/>
            <person name="Arakawa K."/>
        </authorList>
    </citation>
    <scope>NUCLEOTIDE SEQUENCE [LARGE SCALE GENOMIC DNA]</scope>
</reference>